<organism evidence="9">
    <name type="scientific">Sulfurovum sp. enrichment culture clone C5</name>
    <dbReference type="NCBI Taxonomy" id="497650"/>
    <lineage>
        <taxon>Bacteria</taxon>
        <taxon>Pseudomonadati</taxon>
        <taxon>Campylobacterota</taxon>
        <taxon>Epsilonproteobacteria</taxon>
        <taxon>Campylobacterales</taxon>
        <taxon>Sulfurovaceae</taxon>
        <taxon>Sulfurovum</taxon>
        <taxon>environmental samples</taxon>
    </lineage>
</organism>
<evidence type="ECO:0000256" key="7">
    <source>
        <dbReference type="ARBA" id="ARBA00037355"/>
    </source>
</evidence>
<keyword evidence="3" id="KW-0997">Cell inner membrane</keyword>
<evidence type="ECO:0000313" key="9">
    <source>
        <dbReference type="EMBL" id="CUV65084.1"/>
    </source>
</evidence>
<evidence type="ECO:0000259" key="8">
    <source>
        <dbReference type="Pfam" id="PF02698"/>
    </source>
</evidence>
<name>A0A0S4XM58_9BACT</name>
<evidence type="ECO:0000256" key="2">
    <source>
        <dbReference type="ARBA" id="ARBA00022475"/>
    </source>
</evidence>
<evidence type="ECO:0000256" key="1">
    <source>
        <dbReference type="ARBA" id="ARBA00004377"/>
    </source>
</evidence>
<comment type="function">
    <text evidence="7">Participates in the barrier function of the cell envelope.</text>
</comment>
<proteinExistence type="predicted"/>
<dbReference type="GO" id="GO:0005886">
    <property type="term" value="C:plasma membrane"/>
    <property type="evidence" value="ECO:0007669"/>
    <property type="project" value="UniProtKB-SubCell"/>
</dbReference>
<evidence type="ECO:0000256" key="6">
    <source>
        <dbReference type="ARBA" id="ARBA00023136"/>
    </source>
</evidence>
<accession>A0A0S4XM58</accession>
<sequence length="223" mass="25141">MRKFLLIISVVIGIFFLLKYNNDSIGKENQNIIFTDINSTPNKKVGLLLGTSKYLANHNLNYFYTYRIQATAQLYKAGKIKGVLISGDNSEENYNEPETMRDDLILAGIPSQFITLDYAGFSTLDSLIRANAIFGINDYIIISQRFHIERALYIAKKKGFKAIGFAVKDIKGTSGAYRMLAREFGARAKAVIDVYFDTKAHFYGDKIEVKVNTDTNTTNITSR</sequence>
<reference evidence="9" key="1">
    <citation type="submission" date="2015-11" db="EMBL/GenBank/DDBJ databases">
        <authorList>
            <person name="Zhang Y."/>
            <person name="Guo Z."/>
        </authorList>
    </citation>
    <scope>NUCLEOTIDE SEQUENCE</scope>
    <source>
        <strain evidence="9">BN30871</strain>
    </source>
</reference>
<keyword evidence="5" id="KW-1133">Transmembrane helix</keyword>
<dbReference type="CDD" id="cd06259">
    <property type="entry name" value="YdcF-like"/>
    <property type="match status" value="1"/>
</dbReference>
<dbReference type="Pfam" id="PF02698">
    <property type="entry name" value="DUF218"/>
    <property type="match status" value="1"/>
</dbReference>
<dbReference type="InterPro" id="IPR051599">
    <property type="entry name" value="Cell_Envelope_Assoc"/>
</dbReference>
<keyword evidence="6" id="KW-0472">Membrane</keyword>
<keyword evidence="4" id="KW-0812">Transmembrane</keyword>
<dbReference type="PANTHER" id="PTHR30336">
    <property type="entry name" value="INNER MEMBRANE PROTEIN, PROBABLE PERMEASE"/>
    <property type="match status" value="1"/>
</dbReference>
<protein>
    <submittedName>
        <fullName evidence="9">Protein SanA</fullName>
    </submittedName>
</protein>
<dbReference type="AlphaFoldDB" id="A0A0S4XM58"/>
<evidence type="ECO:0000256" key="3">
    <source>
        <dbReference type="ARBA" id="ARBA00022519"/>
    </source>
</evidence>
<dbReference type="EMBL" id="FAXN01000015">
    <property type="protein sequence ID" value="CUV65084.1"/>
    <property type="molecule type" value="Genomic_DNA"/>
</dbReference>
<dbReference type="PANTHER" id="PTHR30336:SF0">
    <property type="entry name" value="PROTEIN SANA"/>
    <property type="match status" value="1"/>
</dbReference>
<evidence type="ECO:0000256" key="4">
    <source>
        <dbReference type="ARBA" id="ARBA00022692"/>
    </source>
</evidence>
<evidence type="ECO:0000256" key="5">
    <source>
        <dbReference type="ARBA" id="ARBA00022989"/>
    </source>
</evidence>
<keyword evidence="2" id="KW-1003">Cell membrane</keyword>
<gene>
    <name evidence="9" type="primary">sanA</name>
    <name evidence="9" type="ORF">BN3087_170037</name>
</gene>
<feature type="domain" description="DUF218" evidence="8">
    <location>
        <begin position="63"/>
        <end position="169"/>
    </location>
</feature>
<dbReference type="InterPro" id="IPR003848">
    <property type="entry name" value="DUF218"/>
</dbReference>
<comment type="subcellular location">
    <subcellularLocation>
        <location evidence="1">Cell inner membrane</location>
        <topology evidence="1">Single-pass membrane protein</topology>
    </subcellularLocation>
</comment>